<evidence type="ECO:0000256" key="2">
    <source>
        <dbReference type="ARBA" id="ARBA00007783"/>
    </source>
</evidence>
<evidence type="ECO:0000256" key="8">
    <source>
        <dbReference type="SAM" id="Phobius"/>
    </source>
</evidence>
<keyword evidence="7 8" id="KW-0472">Membrane</keyword>
<dbReference type="PANTHER" id="PTHR30294:SF38">
    <property type="entry name" value="TRANSPORT PERMEASE PROTEIN"/>
    <property type="match status" value="1"/>
</dbReference>
<keyword evidence="3" id="KW-0813">Transport</keyword>
<feature type="transmembrane region" description="Helical" evidence="8">
    <location>
        <begin position="297"/>
        <end position="317"/>
    </location>
</feature>
<dbReference type="InterPro" id="IPR051449">
    <property type="entry name" value="ABC-2_transporter_component"/>
</dbReference>
<dbReference type="InterPro" id="IPR013525">
    <property type="entry name" value="ABC2_TM"/>
</dbReference>
<name>A0A1W1C6K6_9ZZZZ</name>
<comment type="subcellular location">
    <subcellularLocation>
        <location evidence="1">Cell membrane</location>
        <topology evidence="1">Multi-pass membrane protein</topology>
    </subcellularLocation>
</comment>
<gene>
    <name evidence="10" type="ORF">MNB_SV-8-1195</name>
</gene>
<dbReference type="AlphaFoldDB" id="A0A1W1C6K6"/>
<feature type="transmembrane region" description="Helical" evidence="8">
    <location>
        <begin position="181"/>
        <end position="201"/>
    </location>
</feature>
<feature type="domain" description="ABC transmembrane type-2" evidence="9">
    <location>
        <begin position="142"/>
        <end position="376"/>
    </location>
</feature>
<protein>
    <submittedName>
        <fullName evidence="10">ABC transporter, permease component</fullName>
    </submittedName>
</protein>
<reference evidence="10" key="1">
    <citation type="submission" date="2016-10" db="EMBL/GenBank/DDBJ databases">
        <authorList>
            <person name="de Groot N.N."/>
        </authorList>
    </citation>
    <scope>NUCLEOTIDE SEQUENCE</scope>
</reference>
<sequence length="381" mass="42137">MFSALVKKEFILVLRDKQALMALFVMPAIFILIMSVAMRDIFSQESIHFNTAIVDLDQSSISRTLTKDIRKNKSFHLVDQNEAEFIIHIPKGYGDEQNSVKNPKIEIQVKGSAKSDVIELFKAKLLKEVVDLKLGIITERLSEFSDEAAAAVGSVKLSTDALFDLRYNEKKEVPNATQQSVPTWIVFGMFFIVIPMSTIYINERKQHTLARLNSMNVSAFSITLSKVVPYLFIAQIQVWVMIAVGMFIVPLFHTPALEINGSVAGLTFLSFALSVAAVGLSSLIAVTAKSTEQATTIGGISNILLGSIGGVMVPKFFMPESMQTLANISPMSWGLDGFLDIFLKGGDFSMILNESCMLLLFGVILLILSMILLRRRLNRGI</sequence>
<feature type="transmembrane region" description="Helical" evidence="8">
    <location>
        <begin position="230"/>
        <end position="252"/>
    </location>
</feature>
<evidence type="ECO:0000259" key="9">
    <source>
        <dbReference type="PROSITE" id="PS51012"/>
    </source>
</evidence>
<dbReference type="InterPro" id="IPR047817">
    <property type="entry name" value="ABC2_TM_bact-type"/>
</dbReference>
<evidence type="ECO:0000256" key="1">
    <source>
        <dbReference type="ARBA" id="ARBA00004651"/>
    </source>
</evidence>
<comment type="similarity">
    <text evidence="2">Belongs to the ABC-2 integral membrane protein family.</text>
</comment>
<keyword evidence="4" id="KW-1003">Cell membrane</keyword>
<dbReference type="PROSITE" id="PS51012">
    <property type="entry name" value="ABC_TM2"/>
    <property type="match status" value="1"/>
</dbReference>
<feature type="transmembrane region" description="Helical" evidence="8">
    <location>
        <begin position="264"/>
        <end position="285"/>
    </location>
</feature>
<evidence type="ECO:0000256" key="3">
    <source>
        <dbReference type="ARBA" id="ARBA00022448"/>
    </source>
</evidence>
<dbReference type="GO" id="GO:0005886">
    <property type="term" value="C:plasma membrane"/>
    <property type="evidence" value="ECO:0007669"/>
    <property type="project" value="UniProtKB-SubCell"/>
</dbReference>
<organism evidence="10">
    <name type="scientific">hydrothermal vent metagenome</name>
    <dbReference type="NCBI Taxonomy" id="652676"/>
    <lineage>
        <taxon>unclassified sequences</taxon>
        <taxon>metagenomes</taxon>
        <taxon>ecological metagenomes</taxon>
    </lineage>
</organism>
<keyword evidence="6 8" id="KW-1133">Transmembrane helix</keyword>
<proteinExistence type="inferred from homology"/>
<keyword evidence="5 8" id="KW-0812">Transmembrane</keyword>
<dbReference type="PANTHER" id="PTHR30294">
    <property type="entry name" value="MEMBRANE COMPONENT OF ABC TRANSPORTER YHHJ-RELATED"/>
    <property type="match status" value="1"/>
</dbReference>
<feature type="transmembrane region" description="Helical" evidence="8">
    <location>
        <begin position="20"/>
        <end position="38"/>
    </location>
</feature>
<dbReference type="EMBL" id="FPHD01000057">
    <property type="protein sequence ID" value="SFV61352.1"/>
    <property type="molecule type" value="Genomic_DNA"/>
</dbReference>
<evidence type="ECO:0000256" key="5">
    <source>
        <dbReference type="ARBA" id="ARBA00022692"/>
    </source>
</evidence>
<dbReference type="Pfam" id="PF12698">
    <property type="entry name" value="ABC2_membrane_3"/>
    <property type="match status" value="1"/>
</dbReference>
<dbReference type="Gene3D" id="3.40.1710.10">
    <property type="entry name" value="abc type-2 transporter like domain"/>
    <property type="match status" value="1"/>
</dbReference>
<evidence type="ECO:0000313" key="10">
    <source>
        <dbReference type="EMBL" id="SFV61352.1"/>
    </source>
</evidence>
<dbReference type="GO" id="GO:0140359">
    <property type="term" value="F:ABC-type transporter activity"/>
    <property type="evidence" value="ECO:0007669"/>
    <property type="project" value="InterPro"/>
</dbReference>
<evidence type="ECO:0000256" key="6">
    <source>
        <dbReference type="ARBA" id="ARBA00022989"/>
    </source>
</evidence>
<feature type="transmembrane region" description="Helical" evidence="8">
    <location>
        <begin position="351"/>
        <end position="373"/>
    </location>
</feature>
<accession>A0A1W1C6K6</accession>
<evidence type="ECO:0000256" key="7">
    <source>
        <dbReference type="ARBA" id="ARBA00023136"/>
    </source>
</evidence>
<evidence type="ECO:0000256" key="4">
    <source>
        <dbReference type="ARBA" id="ARBA00022475"/>
    </source>
</evidence>